<evidence type="ECO:0000313" key="2">
    <source>
        <dbReference type="Proteomes" id="UP000603463"/>
    </source>
</evidence>
<dbReference type="Proteomes" id="UP000603463">
    <property type="component" value="Unassembled WGS sequence"/>
</dbReference>
<dbReference type="EMBL" id="WVBC01000002">
    <property type="protein sequence ID" value="NKT77270.1"/>
    <property type="molecule type" value="Genomic_DNA"/>
</dbReference>
<accession>A0A9Q4ZIQ2</accession>
<gene>
    <name evidence="1" type="ORF">GS882_03455</name>
</gene>
<evidence type="ECO:0000313" key="1">
    <source>
        <dbReference type="EMBL" id="NKT77270.1"/>
    </source>
</evidence>
<proteinExistence type="predicted"/>
<name>A0A9Q4ZIQ2_RHOHA</name>
<organism evidence="1 2">
    <name type="scientific">Rhodococcus hoagii</name>
    <name type="common">Corynebacterium equii</name>
    <dbReference type="NCBI Taxonomy" id="43767"/>
    <lineage>
        <taxon>Bacteria</taxon>
        <taxon>Bacillati</taxon>
        <taxon>Actinomycetota</taxon>
        <taxon>Actinomycetes</taxon>
        <taxon>Mycobacteriales</taxon>
        <taxon>Nocardiaceae</taxon>
        <taxon>Prescottella</taxon>
    </lineage>
</organism>
<sequence>MTGFDPTQAVGAMRETRADIDRAIEKYNADPDNEQDPDATGEHYDHLSDLYESIAEDALALDKWLSAGGVLPDQWAQA</sequence>
<comment type="caution">
    <text evidence="1">The sequence shown here is derived from an EMBL/GenBank/DDBJ whole genome shotgun (WGS) entry which is preliminary data.</text>
</comment>
<dbReference type="AlphaFoldDB" id="A0A9Q4ZIQ2"/>
<protein>
    <submittedName>
        <fullName evidence="1">Uncharacterized protein</fullName>
    </submittedName>
</protein>
<reference evidence="1" key="1">
    <citation type="journal article" date="2020" name="Environ. Microbiol.">
        <title>The novel and transferable erm(51) gene confers Macrolides, Lincosamides, and Streptogramins B (MLSB) resistance to clonal Rhodococcus equi in the environment.</title>
        <authorList>
            <person name="Huber L."/>
            <person name="Giguere S."/>
            <person name="Slovis N.M."/>
            <person name="Alvarez-Narvaez S."/>
            <person name="Hart K.A."/>
            <person name="Greiter M."/>
            <person name="Morris E.R.A."/>
            <person name="Cohen N.D."/>
        </authorList>
    </citation>
    <scope>NUCLEOTIDE SEQUENCE</scope>
    <source>
        <strain evidence="1">Lh_116_1</strain>
    </source>
</reference>